<evidence type="ECO:0000313" key="2">
    <source>
        <dbReference type="EMBL" id="KAF7301401.1"/>
    </source>
</evidence>
<sequence length="404" mass="45491">MPRFLPRLAKLPLTGKLIIPPKKQQPPSFEPVSRPPPVDPSRSLLLTPGNVITNSRDYERHKTRAPVFRLRRTKTTPSDLREMTSEERLLWSNPYLRMLGSPLRLCTLSKRVLPTDLMIRMAIMRAPQTLRTVKKKSSRMLVPDGVLHPAFKSKRSTTASYMLCSRSAFSALHLPRWAFLYDAVVSPRLPEQISHHLRLRVLQEVVLLIKSLRECSGSPLPILRRLRRSEWVQLKETGILPFPGALAVVVLPPVNRDPETKQRQNSEAAMSASPLEELPRADPKREPLPLSVLYPTSAPVPLGEWPTFFPSTSPANTMPPPLAVEQVPLFNSVALFPGRTHRAKLYELFTEILGLQGKSRSSAKMTTNKGDNKASHAFLLCSSDEVDVGALGIALWRIRMWETN</sequence>
<keyword evidence="3" id="KW-1185">Reference proteome</keyword>
<dbReference type="GeneID" id="59346273"/>
<evidence type="ECO:0000256" key="1">
    <source>
        <dbReference type="SAM" id="MobiDB-lite"/>
    </source>
</evidence>
<dbReference type="AlphaFoldDB" id="A0A8H6SL42"/>
<protein>
    <submittedName>
        <fullName evidence="2">Uncharacterized protein</fullName>
    </submittedName>
</protein>
<evidence type="ECO:0000313" key="3">
    <source>
        <dbReference type="Proteomes" id="UP000636479"/>
    </source>
</evidence>
<reference evidence="2" key="1">
    <citation type="submission" date="2020-05" db="EMBL/GenBank/DDBJ databases">
        <title>Mycena genomes resolve the evolution of fungal bioluminescence.</title>
        <authorList>
            <person name="Tsai I.J."/>
        </authorList>
    </citation>
    <scope>NUCLEOTIDE SEQUENCE</scope>
    <source>
        <strain evidence="2">171206Taipei</strain>
    </source>
</reference>
<name>A0A8H6SL42_9AGAR</name>
<feature type="region of interest" description="Disordered" evidence="1">
    <location>
        <begin position="257"/>
        <end position="282"/>
    </location>
</feature>
<feature type="compositionally biased region" description="Low complexity" evidence="1">
    <location>
        <begin position="19"/>
        <end position="32"/>
    </location>
</feature>
<dbReference type="RefSeq" id="XP_037219401.1">
    <property type="nucleotide sequence ID" value="XM_037363757.1"/>
</dbReference>
<organism evidence="2 3">
    <name type="scientific">Mycena indigotica</name>
    <dbReference type="NCBI Taxonomy" id="2126181"/>
    <lineage>
        <taxon>Eukaryota</taxon>
        <taxon>Fungi</taxon>
        <taxon>Dikarya</taxon>
        <taxon>Basidiomycota</taxon>
        <taxon>Agaricomycotina</taxon>
        <taxon>Agaricomycetes</taxon>
        <taxon>Agaricomycetidae</taxon>
        <taxon>Agaricales</taxon>
        <taxon>Marasmiineae</taxon>
        <taxon>Mycenaceae</taxon>
        <taxon>Mycena</taxon>
    </lineage>
</organism>
<comment type="caution">
    <text evidence="2">The sequence shown here is derived from an EMBL/GenBank/DDBJ whole genome shotgun (WGS) entry which is preliminary data.</text>
</comment>
<dbReference type="OrthoDB" id="3363286at2759"/>
<feature type="region of interest" description="Disordered" evidence="1">
    <location>
        <begin position="19"/>
        <end position="43"/>
    </location>
</feature>
<dbReference type="EMBL" id="JACAZF010000006">
    <property type="protein sequence ID" value="KAF7301401.1"/>
    <property type="molecule type" value="Genomic_DNA"/>
</dbReference>
<gene>
    <name evidence="2" type="ORF">MIND_00705300</name>
</gene>
<dbReference type="Proteomes" id="UP000636479">
    <property type="component" value="Unassembled WGS sequence"/>
</dbReference>
<proteinExistence type="predicted"/>
<accession>A0A8H6SL42</accession>